<evidence type="ECO:0000313" key="2">
    <source>
        <dbReference type="EMBL" id="MBE1458658.1"/>
    </source>
</evidence>
<comment type="caution">
    <text evidence="2">The sequence shown here is derived from an EMBL/GenBank/DDBJ whole genome shotgun (WGS) entry which is preliminary data.</text>
</comment>
<keyword evidence="3" id="KW-1185">Reference proteome</keyword>
<dbReference type="Proteomes" id="UP000598217">
    <property type="component" value="Unassembled WGS sequence"/>
</dbReference>
<accession>A0ABR9HI09</accession>
<dbReference type="InterPro" id="IPR036890">
    <property type="entry name" value="HATPase_C_sf"/>
</dbReference>
<protein>
    <recommendedName>
        <fullName evidence="4">Anti-sigma regulatory factor (Ser/Thr protein kinase)</fullName>
    </recommendedName>
</protein>
<feature type="region of interest" description="Disordered" evidence="1">
    <location>
        <begin position="1"/>
        <end position="20"/>
    </location>
</feature>
<name>A0ABR9HI09_9ACTN</name>
<evidence type="ECO:0000313" key="3">
    <source>
        <dbReference type="Proteomes" id="UP000598217"/>
    </source>
</evidence>
<dbReference type="RefSeq" id="WP_191269322.1">
    <property type="nucleotide sequence ID" value="NZ_BMXJ01000003.1"/>
</dbReference>
<gene>
    <name evidence="2" type="ORF">H4W79_002872</name>
</gene>
<dbReference type="Gene3D" id="3.30.565.10">
    <property type="entry name" value="Histidine kinase-like ATPase, C-terminal domain"/>
    <property type="match status" value="1"/>
</dbReference>
<organism evidence="2 3">
    <name type="scientific">Nocardiopsis terrae</name>
    <dbReference type="NCBI Taxonomy" id="372655"/>
    <lineage>
        <taxon>Bacteria</taxon>
        <taxon>Bacillati</taxon>
        <taxon>Actinomycetota</taxon>
        <taxon>Actinomycetes</taxon>
        <taxon>Streptosporangiales</taxon>
        <taxon>Nocardiopsidaceae</taxon>
        <taxon>Nocardiopsis</taxon>
    </lineage>
</organism>
<dbReference type="EMBL" id="JADBDY010000001">
    <property type="protein sequence ID" value="MBE1458658.1"/>
    <property type="molecule type" value="Genomic_DNA"/>
</dbReference>
<evidence type="ECO:0008006" key="4">
    <source>
        <dbReference type="Google" id="ProtNLM"/>
    </source>
</evidence>
<proteinExistence type="predicted"/>
<dbReference type="SUPFAM" id="SSF55874">
    <property type="entry name" value="ATPase domain of HSP90 chaperone/DNA topoisomerase II/histidine kinase"/>
    <property type="match status" value="1"/>
</dbReference>
<evidence type="ECO:0000256" key="1">
    <source>
        <dbReference type="SAM" id="MobiDB-lite"/>
    </source>
</evidence>
<reference evidence="2 3" key="1">
    <citation type="submission" date="2020-10" db="EMBL/GenBank/DDBJ databases">
        <title>Sequencing the genomes of 1000 actinobacteria strains.</title>
        <authorList>
            <person name="Klenk H.-P."/>
        </authorList>
    </citation>
    <scope>NUCLEOTIDE SEQUENCE [LARGE SCALE GENOMIC DNA]</scope>
    <source>
        <strain evidence="2 3">DSM 45157</strain>
    </source>
</reference>
<sequence>MQDIEARPQTPGTGLPRRLRLDHPHRHGILLGHHREYTVLADWFHTVTPGHATRLIRVARILAGNAHHHSRSGLPGGTVRIVLDRTRPLLPHLYVTDDGPLQEDSIAYPRLEKRAPGSGLALVERLSVYWDFSWDWDGARIRATTVQVVFDLTALGMAPG</sequence>